<feature type="transmembrane region" description="Helical" evidence="1">
    <location>
        <begin position="12"/>
        <end position="34"/>
    </location>
</feature>
<accession>A0A3B0FMJ9</accession>
<feature type="transmembrane region" description="Helical" evidence="1">
    <location>
        <begin position="210"/>
        <end position="228"/>
    </location>
</feature>
<feature type="transmembrane region" description="Helical" evidence="1">
    <location>
        <begin position="54"/>
        <end position="76"/>
    </location>
</feature>
<protein>
    <recommendedName>
        <fullName evidence="4">DUF1648 domain-containing protein</fullName>
    </recommendedName>
</protein>
<sequence length="339" mass="34931">MGKFMESVDTRALRFAAGYPVVLAGAFVVCAFLLRPDLPEPLAIRWTDDGGAAFAPFGAYVGVGAAMIVLSGWLVLSQALPISRPVLMRRIMMGAGLFLALFVTSVLAAGLVGQAGLADARESRVDMTVLALGSGAAVSLGVVMAFVFKADQQWSPDDDRALQLAIARDADPDLARDNIRLWVHARSSVFIMIAIASLFPSALIAVAVPWLGALLVLLALVGAAFLCARIKADRRGLKVLLAGIVPVMNVPAGAISGATAADVKAADYGGWGYRHHDGTAAMLVSSGPAVVVNKTDGQRLAVSGGSPASAARLAEVLTRVAARARRGGGPAAAPGQPQS</sequence>
<name>A0A3B0FMJ9_PSEPS</name>
<reference evidence="2 3" key="1">
    <citation type="submission" date="2018-10" db="EMBL/GenBank/DDBJ databases">
        <title>Genome-guide identification and characterization of bacteria that degrade polycyclic aromatic hydrocarbons and resist hexavalent chromium simultaneously.</title>
        <authorList>
            <person name="Feng H."/>
        </authorList>
    </citation>
    <scope>NUCLEOTIDE SEQUENCE [LARGE SCALE GENOMIC DNA]</scope>
    <source>
        <strain evidence="2 3">J015</strain>
    </source>
</reference>
<keyword evidence="1" id="KW-0812">Transmembrane</keyword>
<dbReference type="AlphaFoldDB" id="A0A3B0FMJ9"/>
<comment type="caution">
    <text evidence="2">The sequence shown here is derived from an EMBL/GenBank/DDBJ whole genome shotgun (WGS) entry which is preliminary data.</text>
</comment>
<evidence type="ECO:0000256" key="1">
    <source>
        <dbReference type="SAM" id="Phobius"/>
    </source>
</evidence>
<dbReference type="Proteomes" id="UP000273159">
    <property type="component" value="Unassembled WGS sequence"/>
</dbReference>
<evidence type="ECO:0000313" key="2">
    <source>
        <dbReference type="EMBL" id="RKO24093.1"/>
    </source>
</evidence>
<keyword evidence="1" id="KW-0472">Membrane</keyword>
<dbReference type="RefSeq" id="WP_120692325.1">
    <property type="nucleotide sequence ID" value="NZ_RBNH01000007.1"/>
</dbReference>
<gene>
    <name evidence="2" type="ORF">D7Z96_09410</name>
</gene>
<keyword evidence="1" id="KW-1133">Transmembrane helix</keyword>
<feature type="transmembrane region" description="Helical" evidence="1">
    <location>
        <begin position="129"/>
        <end position="148"/>
    </location>
</feature>
<evidence type="ECO:0000313" key="3">
    <source>
        <dbReference type="Proteomes" id="UP000273159"/>
    </source>
</evidence>
<reference evidence="3" key="2">
    <citation type="submission" date="2018-10" db="EMBL/GenBank/DDBJ databases">
        <authorList>
            <person name="Wang Y."/>
            <person name="Wang J."/>
            <person name="Yang X."/>
            <person name="Wang Z."/>
            <person name="Huang Y."/>
        </authorList>
    </citation>
    <scope>NUCLEOTIDE SEQUENCE [LARGE SCALE GENOMIC DNA]</scope>
    <source>
        <strain evidence="3">J015</strain>
    </source>
</reference>
<organism evidence="2 3">
    <name type="scientific">Pseudarthrobacter phenanthrenivorans</name>
    <name type="common">Arthrobacter phenanthrenivorans</name>
    <dbReference type="NCBI Taxonomy" id="361575"/>
    <lineage>
        <taxon>Bacteria</taxon>
        <taxon>Bacillati</taxon>
        <taxon>Actinomycetota</taxon>
        <taxon>Actinomycetes</taxon>
        <taxon>Micrococcales</taxon>
        <taxon>Micrococcaceae</taxon>
        <taxon>Pseudarthrobacter</taxon>
    </lineage>
</organism>
<feature type="transmembrane region" description="Helical" evidence="1">
    <location>
        <begin position="97"/>
        <end position="117"/>
    </location>
</feature>
<feature type="transmembrane region" description="Helical" evidence="1">
    <location>
        <begin position="183"/>
        <end position="204"/>
    </location>
</feature>
<proteinExistence type="predicted"/>
<dbReference type="EMBL" id="RBNH01000007">
    <property type="protein sequence ID" value="RKO24093.1"/>
    <property type="molecule type" value="Genomic_DNA"/>
</dbReference>
<evidence type="ECO:0008006" key="4">
    <source>
        <dbReference type="Google" id="ProtNLM"/>
    </source>
</evidence>